<organism evidence="3 4">
    <name type="scientific">Sphingobacterium lactis</name>
    <dbReference type="NCBI Taxonomy" id="797291"/>
    <lineage>
        <taxon>Bacteria</taxon>
        <taxon>Pseudomonadati</taxon>
        <taxon>Bacteroidota</taxon>
        <taxon>Sphingobacteriia</taxon>
        <taxon>Sphingobacteriales</taxon>
        <taxon>Sphingobacteriaceae</taxon>
        <taxon>Sphingobacterium</taxon>
    </lineage>
</organism>
<dbReference type="InterPro" id="IPR021862">
    <property type="entry name" value="DUF3472"/>
</dbReference>
<keyword evidence="4" id="KW-1185">Reference proteome</keyword>
<sequence>MIKKLTLPNVGTLILLSVLAMTSCAKQNLGSVKPTTQMENDSTYLVPLGGNSYLTKNSDKSSAVITNAGLGNWTDGESVISTYVYFKQAGKVTIGLRGQVLPAGNTSTVKVAVNGTEKTVDLGKAANGAYPVGEFTVTTGYNKINMQGVSKTGGYFADLQQLSISGPATAGGLVFSDRENMYYWSRRGPSCHLNYDVPQGEEISYYYSEIEVPEGQDAVGSYFMANGFGEGYFGFQVNSPTERRVLFSVWSPYETDKPGEIPDDYKIVLNKKGPNVYTGEFGNEGSGGQSYLKYNWKAGATYKFLLKGQPDGKGNTDYTAWFSGPEQANWLLIASFKRPHTDKNLTRFHSFLENFIPNNGHLGRSANYKNQWVRNKSGNWIKVKSASLSVDDTYRSNQRIDATGGKNDKGFFLKNGGFFNEIEKPGTVFTFEHSNPAPAIDINALP</sequence>
<evidence type="ECO:0000313" key="3">
    <source>
        <dbReference type="EMBL" id="SEG63782.1"/>
    </source>
</evidence>
<dbReference type="OrthoDB" id="6014523at2"/>
<name>A0A1H6BT18_9SPHI</name>
<evidence type="ECO:0000259" key="2">
    <source>
        <dbReference type="Pfam" id="PF16871"/>
    </source>
</evidence>
<dbReference type="RefSeq" id="WP_103907392.1">
    <property type="nucleotide sequence ID" value="NZ_CP049246.1"/>
</dbReference>
<feature type="domain" description="DUF5077" evidence="2">
    <location>
        <begin position="46"/>
        <end position="169"/>
    </location>
</feature>
<feature type="chain" id="PRO_5009294075" description="DUF5077 domain-containing protein" evidence="1">
    <location>
        <begin position="26"/>
        <end position="446"/>
    </location>
</feature>
<dbReference type="EMBL" id="FNUT01000011">
    <property type="protein sequence ID" value="SEG63782.1"/>
    <property type="molecule type" value="Genomic_DNA"/>
</dbReference>
<dbReference type="PROSITE" id="PS51257">
    <property type="entry name" value="PROKAR_LIPOPROTEIN"/>
    <property type="match status" value="1"/>
</dbReference>
<dbReference type="Proteomes" id="UP000236731">
    <property type="component" value="Unassembled WGS sequence"/>
</dbReference>
<accession>A0A1H6BT18</accession>
<keyword evidence="1" id="KW-0732">Signal</keyword>
<reference evidence="4" key="1">
    <citation type="submission" date="2016-10" db="EMBL/GenBank/DDBJ databases">
        <authorList>
            <person name="Varghese N."/>
            <person name="Submissions S."/>
        </authorList>
    </citation>
    <scope>NUCLEOTIDE SEQUENCE [LARGE SCALE GENOMIC DNA]</scope>
    <source>
        <strain evidence="4">DSM 22361</strain>
    </source>
</reference>
<protein>
    <recommendedName>
        <fullName evidence="2">DUF5077 domain-containing protein</fullName>
    </recommendedName>
</protein>
<dbReference type="Pfam" id="PF16871">
    <property type="entry name" value="DUF5077"/>
    <property type="match status" value="1"/>
</dbReference>
<feature type="signal peptide" evidence="1">
    <location>
        <begin position="1"/>
        <end position="25"/>
    </location>
</feature>
<evidence type="ECO:0000256" key="1">
    <source>
        <dbReference type="SAM" id="SignalP"/>
    </source>
</evidence>
<gene>
    <name evidence="3" type="ORF">SAMN05421877_111118</name>
</gene>
<evidence type="ECO:0000313" key="4">
    <source>
        <dbReference type="Proteomes" id="UP000236731"/>
    </source>
</evidence>
<dbReference type="InterPro" id="IPR031712">
    <property type="entry name" value="DUF5077"/>
</dbReference>
<proteinExistence type="predicted"/>
<dbReference type="AlphaFoldDB" id="A0A1H6BT18"/>
<dbReference type="Pfam" id="PF11958">
    <property type="entry name" value="DUF3472"/>
    <property type="match status" value="1"/>
</dbReference>